<organism evidence="2 3">
    <name type="scientific">Natronolimnobius baerhuensis</name>
    <dbReference type="NCBI Taxonomy" id="253108"/>
    <lineage>
        <taxon>Archaea</taxon>
        <taxon>Methanobacteriati</taxon>
        <taxon>Methanobacteriota</taxon>
        <taxon>Stenosarchaea group</taxon>
        <taxon>Halobacteria</taxon>
        <taxon>Halobacteriales</taxon>
        <taxon>Natrialbaceae</taxon>
        <taxon>Natronolimnobius</taxon>
    </lineage>
</organism>
<dbReference type="InterPro" id="IPR050228">
    <property type="entry name" value="Carboxylesterase_BioH"/>
</dbReference>
<dbReference type="SUPFAM" id="SSF53474">
    <property type="entry name" value="alpha/beta-Hydrolases"/>
    <property type="match status" value="1"/>
</dbReference>
<comment type="caution">
    <text evidence="2">The sequence shown here is derived from an EMBL/GenBank/DDBJ whole genome shotgun (WGS) entry which is preliminary data.</text>
</comment>
<dbReference type="PANTHER" id="PTHR43194:SF2">
    <property type="entry name" value="PEROXISOMAL MEMBRANE PROTEIN LPX1"/>
    <property type="match status" value="1"/>
</dbReference>
<dbReference type="Proteomes" id="UP000196084">
    <property type="component" value="Unassembled WGS sequence"/>
</dbReference>
<keyword evidence="2" id="KW-0378">Hydrolase</keyword>
<dbReference type="RefSeq" id="WP_054863718.1">
    <property type="nucleotide sequence ID" value="NZ_MWPH01000002.1"/>
</dbReference>
<dbReference type="EMBL" id="MWPH01000002">
    <property type="protein sequence ID" value="OVE84243.1"/>
    <property type="molecule type" value="Genomic_DNA"/>
</dbReference>
<dbReference type="PANTHER" id="PTHR43194">
    <property type="entry name" value="HYDROLASE ALPHA/BETA FOLD FAMILY"/>
    <property type="match status" value="1"/>
</dbReference>
<reference evidence="2 3" key="1">
    <citation type="submission" date="2017-02" db="EMBL/GenBank/DDBJ databases">
        <title>Natronthermophilus aegyptiacus gen. nov.,sp. nov., an aerobic, extremely halophilic alkalithermophilic archaeon isolated from the athalassohaline Wadi An Natrun, Egypt.</title>
        <authorList>
            <person name="Zhao B."/>
        </authorList>
    </citation>
    <scope>NUCLEOTIDE SEQUENCE [LARGE SCALE GENOMIC DNA]</scope>
    <source>
        <strain evidence="2 3">CGMCC 1.3597</strain>
    </source>
</reference>
<evidence type="ECO:0000313" key="2">
    <source>
        <dbReference type="EMBL" id="OVE84243.1"/>
    </source>
</evidence>
<evidence type="ECO:0000313" key="3">
    <source>
        <dbReference type="Proteomes" id="UP000196084"/>
    </source>
</evidence>
<proteinExistence type="predicted"/>
<sequence length="257" mass="28270">MDTVSHRNRETAYDWVDQGGNGPTLCCIHGSGGRHDVWSFQHRLADRYPLAAVDLSGHGDSDDIDASAGYSTLSAYADDTLAVVEDTDADVLVGSTLGGAVAMHILLERSYSPDAVVLTGAGARLGVLEDLLAWLANDFERAVEFLHGEDRLFHQPAPELQADSKDRFYECGQAVTNRDFRTCHTFDVRDQLEEIEVPVLAVCGEYDQLTPPWFHEFLADEIPAGEYAELEDAAHLPMLEQPGAFNDAVVDFLERVC</sequence>
<keyword evidence="3" id="KW-1185">Reference proteome</keyword>
<gene>
    <name evidence="2" type="ORF">B2G88_07440</name>
</gene>
<dbReference type="OrthoDB" id="312142at2157"/>
<dbReference type="PRINTS" id="PR00111">
    <property type="entry name" value="ABHYDROLASE"/>
</dbReference>
<dbReference type="AlphaFoldDB" id="A0A202E7L4"/>
<feature type="domain" description="AB hydrolase-1" evidence="1">
    <location>
        <begin position="27"/>
        <end position="248"/>
    </location>
</feature>
<evidence type="ECO:0000259" key="1">
    <source>
        <dbReference type="Pfam" id="PF12697"/>
    </source>
</evidence>
<protein>
    <submittedName>
        <fullName evidence="2">Alpha/beta hydrolase</fullName>
    </submittedName>
</protein>
<dbReference type="InterPro" id="IPR029058">
    <property type="entry name" value="AB_hydrolase_fold"/>
</dbReference>
<dbReference type="GO" id="GO:0016787">
    <property type="term" value="F:hydrolase activity"/>
    <property type="evidence" value="ECO:0007669"/>
    <property type="project" value="UniProtKB-KW"/>
</dbReference>
<accession>A0A202E7L4</accession>
<dbReference type="InterPro" id="IPR000073">
    <property type="entry name" value="AB_hydrolase_1"/>
</dbReference>
<name>A0A202E7L4_9EURY</name>
<dbReference type="Pfam" id="PF12697">
    <property type="entry name" value="Abhydrolase_6"/>
    <property type="match status" value="1"/>
</dbReference>
<dbReference type="Gene3D" id="3.40.50.1820">
    <property type="entry name" value="alpha/beta hydrolase"/>
    <property type="match status" value="1"/>
</dbReference>